<feature type="compositionally biased region" description="Low complexity" evidence="1">
    <location>
        <begin position="157"/>
        <end position="170"/>
    </location>
</feature>
<dbReference type="CTD" id="141381542"/>
<dbReference type="PANTHER" id="PTHR14554:SF1">
    <property type="entry name" value="CHROMOSOME 11 OPEN READING FRAME 98"/>
    <property type="match status" value="1"/>
</dbReference>
<evidence type="ECO:0000256" key="1">
    <source>
        <dbReference type="SAM" id="MobiDB-lite"/>
    </source>
</evidence>
<dbReference type="GeneID" id="115541482"/>
<keyword evidence="3" id="KW-1185">Reference proteome</keyword>
<dbReference type="Pfam" id="PF17719">
    <property type="entry name" value="DUF5564"/>
    <property type="match status" value="1"/>
</dbReference>
<reference evidence="2" key="1">
    <citation type="submission" date="2025-08" db="UniProtKB">
        <authorList>
            <consortium name="Ensembl"/>
        </authorList>
    </citation>
    <scope>IDENTIFICATION</scope>
</reference>
<name>A0A8C5APG5_GADMO</name>
<proteinExistence type="predicted"/>
<dbReference type="Proteomes" id="UP000694546">
    <property type="component" value="Chromosome 4"/>
</dbReference>
<protein>
    <submittedName>
        <fullName evidence="2">Uncharacterized protein</fullName>
    </submittedName>
</protein>
<organism evidence="2 3">
    <name type="scientific">Gadus morhua</name>
    <name type="common">Atlantic cod</name>
    <dbReference type="NCBI Taxonomy" id="8049"/>
    <lineage>
        <taxon>Eukaryota</taxon>
        <taxon>Metazoa</taxon>
        <taxon>Chordata</taxon>
        <taxon>Craniata</taxon>
        <taxon>Vertebrata</taxon>
        <taxon>Euteleostomi</taxon>
        <taxon>Actinopterygii</taxon>
        <taxon>Neopterygii</taxon>
        <taxon>Teleostei</taxon>
        <taxon>Neoteleostei</taxon>
        <taxon>Acanthomorphata</taxon>
        <taxon>Zeiogadaria</taxon>
        <taxon>Gadariae</taxon>
        <taxon>Gadiformes</taxon>
        <taxon>Gadoidei</taxon>
        <taxon>Gadidae</taxon>
        <taxon>Gadus</taxon>
    </lineage>
</organism>
<dbReference type="InterPro" id="IPR037691">
    <property type="entry name" value="C11orf98"/>
</dbReference>
<feature type="region of interest" description="Disordered" evidence="1">
    <location>
        <begin position="115"/>
        <end position="180"/>
    </location>
</feature>
<dbReference type="GeneTree" id="ENSGT00390000002615"/>
<dbReference type="KEGG" id="gmh:115541482"/>
<dbReference type="AlphaFoldDB" id="A0A8C5APG5"/>
<gene>
    <name evidence="2" type="primary">c4h11orf98</name>
</gene>
<accession>A0A8C5APG5</accession>
<dbReference type="PANTHER" id="PTHR14554">
    <property type="entry name" value="GENE, 49416-RELATED"/>
    <property type="match status" value="1"/>
</dbReference>
<evidence type="ECO:0000313" key="3">
    <source>
        <dbReference type="Proteomes" id="UP000694546"/>
    </source>
</evidence>
<feature type="compositionally biased region" description="Low complexity" evidence="1">
    <location>
        <begin position="131"/>
        <end position="144"/>
    </location>
</feature>
<dbReference type="RefSeq" id="XP_030209088.1">
    <property type="nucleotide sequence ID" value="XM_030353228.1"/>
</dbReference>
<dbReference type="Ensembl" id="ENSGMOT00000025025.1">
    <property type="protein sequence ID" value="ENSGMOP00000035005.1"/>
    <property type="gene ID" value="ENSGMOG00000025545.1"/>
</dbReference>
<reference evidence="2" key="2">
    <citation type="submission" date="2025-09" db="UniProtKB">
        <authorList>
            <consortium name="Ensembl"/>
        </authorList>
    </citation>
    <scope>IDENTIFICATION</scope>
</reference>
<dbReference type="OrthoDB" id="6147870at2759"/>
<sequence length="180" mass="19696">MNVRPLQPIGAEKQNAIRKYFHFPREQRKVSMGSTPGGKINRPKTDLGRNICKRRRVQGKQKRQRHQITGAVIDAGLTTIHHLKKRITSKRANITLSGKKKNKLLKQLAHMEREKAGMDVAPSAAPKTQDPNTTPAAGPTPATTKKARKRRNRKGKGATTATAAATATAAPADVVMQDAE</sequence>
<feature type="compositionally biased region" description="Basic residues" evidence="1">
    <location>
        <begin position="145"/>
        <end position="156"/>
    </location>
</feature>
<evidence type="ECO:0000313" key="2">
    <source>
        <dbReference type="Ensembl" id="ENSGMOP00000035005.1"/>
    </source>
</evidence>